<gene>
    <name evidence="1" type="ORF">MRSR164_06555</name>
</gene>
<comment type="caution">
    <text evidence="1">The sequence shown here is derived from an EMBL/GenBank/DDBJ whole genome shotgun (WGS) entry which is preliminary data.</text>
</comment>
<accession>A0ABU7T7C8</accession>
<keyword evidence="2" id="KW-1185">Reference proteome</keyword>
<reference evidence="1 2" key="1">
    <citation type="journal article" date="2012" name="Genet. Mol. Biol.">
        <title>Analysis of 16S rRNA and mxaF genes revealing insights into Methylobacterium niche-specific plant association.</title>
        <authorList>
            <person name="Dourado M.N."/>
            <person name="Andreote F.D."/>
            <person name="Dini-Andreote F."/>
            <person name="Conti R."/>
            <person name="Araujo J.M."/>
            <person name="Araujo W.L."/>
        </authorList>
    </citation>
    <scope>NUCLEOTIDE SEQUENCE [LARGE SCALE GENOMIC DNA]</scope>
    <source>
        <strain evidence="1 2">SR1.6/4</strain>
    </source>
</reference>
<sequence length="83" mass="9670">MVPTEIDSQWFHSNPDREYRLRRQPPAEFQAWPVPPEPGMVAWCIIRRRDGAVEQFALPEGDEMDDDDEELAGLFDQLRDGAR</sequence>
<protein>
    <submittedName>
        <fullName evidence="1">Uncharacterized protein</fullName>
    </submittedName>
</protein>
<evidence type="ECO:0000313" key="2">
    <source>
        <dbReference type="Proteomes" id="UP001349262"/>
    </source>
</evidence>
<dbReference type="Proteomes" id="UP001349262">
    <property type="component" value="Unassembled WGS sequence"/>
</dbReference>
<dbReference type="EMBL" id="MLBY01000003">
    <property type="protein sequence ID" value="MEE7456457.1"/>
    <property type="molecule type" value="Genomic_DNA"/>
</dbReference>
<name>A0ABU7T7C8_9HYPH</name>
<evidence type="ECO:0000313" key="1">
    <source>
        <dbReference type="EMBL" id="MEE7456457.1"/>
    </source>
</evidence>
<proteinExistence type="predicted"/>
<organism evidence="1 2">
    <name type="scientific">Methylobacterium radiotolerans</name>
    <dbReference type="NCBI Taxonomy" id="31998"/>
    <lineage>
        <taxon>Bacteria</taxon>
        <taxon>Pseudomonadati</taxon>
        <taxon>Pseudomonadota</taxon>
        <taxon>Alphaproteobacteria</taxon>
        <taxon>Hyphomicrobiales</taxon>
        <taxon>Methylobacteriaceae</taxon>
        <taxon>Methylobacterium</taxon>
    </lineage>
</organism>